<dbReference type="EMBL" id="CP136798">
    <property type="protein sequence ID" value="XCN13939.1"/>
    <property type="molecule type" value="Genomic_DNA"/>
</dbReference>
<name>A0AAU8KG14_9ACTN</name>
<dbReference type="RefSeq" id="WP_354596842.1">
    <property type="nucleotide sequence ID" value="NZ_CP136798.1"/>
</dbReference>
<evidence type="ECO:0000256" key="1">
    <source>
        <dbReference type="SAM" id="MobiDB-lite"/>
    </source>
</evidence>
<sequence>MAARTSKDSAGQPEATPAATVRTQEYAAGTGWDVGQAAPKDAFRALGGEGMTTPVGPVVHEHPGGYARQIVTKGGLVTEGVKRELEAAERDGEA</sequence>
<protein>
    <submittedName>
        <fullName evidence="2">Uncharacterized protein</fullName>
    </submittedName>
</protein>
<evidence type="ECO:0000313" key="2">
    <source>
        <dbReference type="EMBL" id="XCN13939.1"/>
    </source>
</evidence>
<dbReference type="AlphaFoldDB" id="A0AAU8KG14"/>
<feature type="region of interest" description="Disordered" evidence="1">
    <location>
        <begin position="1"/>
        <end position="20"/>
    </location>
</feature>
<proteinExistence type="predicted"/>
<organism evidence="2">
    <name type="scientific">Streptomyces sp. JL1001</name>
    <dbReference type="NCBI Taxonomy" id="3078227"/>
    <lineage>
        <taxon>Bacteria</taxon>
        <taxon>Bacillati</taxon>
        <taxon>Actinomycetota</taxon>
        <taxon>Actinomycetes</taxon>
        <taxon>Kitasatosporales</taxon>
        <taxon>Streptomycetaceae</taxon>
        <taxon>Streptomyces</taxon>
    </lineage>
</organism>
<gene>
    <name evidence="2" type="ORF">R1Y80_09845</name>
</gene>
<accession>A0AAU8KG14</accession>
<reference evidence="2" key="1">
    <citation type="submission" date="2023-10" db="EMBL/GenBank/DDBJ databases">
        <title>Complete genome sequence of Streptomyces sp. JL1001.</title>
        <authorList>
            <person name="Jiang L."/>
        </authorList>
    </citation>
    <scope>NUCLEOTIDE SEQUENCE</scope>
    <source>
        <strain evidence="2">JL1001</strain>
    </source>
</reference>